<evidence type="ECO:0000313" key="3">
    <source>
        <dbReference type="Proteomes" id="UP000324800"/>
    </source>
</evidence>
<protein>
    <submittedName>
        <fullName evidence="2">Uncharacterized protein</fullName>
    </submittedName>
</protein>
<feature type="compositionally biased region" description="Basic residues" evidence="1">
    <location>
        <begin position="72"/>
        <end position="88"/>
    </location>
</feature>
<feature type="region of interest" description="Disordered" evidence="1">
    <location>
        <begin position="1"/>
        <end position="89"/>
    </location>
</feature>
<feature type="compositionally biased region" description="Polar residues" evidence="1">
    <location>
        <begin position="9"/>
        <end position="30"/>
    </location>
</feature>
<dbReference type="Proteomes" id="UP000324800">
    <property type="component" value="Unassembled WGS sequence"/>
</dbReference>
<name>A0A5J4QIE0_9EUKA</name>
<evidence type="ECO:0000256" key="1">
    <source>
        <dbReference type="SAM" id="MobiDB-lite"/>
    </source>
</evidence>
<organism evidence="2 3">
    <name type="scientific">Streblomastix strix</name>
    <dbReference type="NCBI Taxonomy" id="222440"/>
    <lineage>
        <taxon>Eukaryota</taxon>
        <taxon>Metamonada</taxon>
        <taxon>Preaxostyla</taxon>
        <taxon>Oxymonadida</taxon>
        <taxon>Streblomastigidae</taxon>
        <taxon>Streblomastix</taxon>
    </lineage>
</organism>
<dbReference type="AlphaFoldDB" id="A0A5J4QIE0"/>
<feature type="compositionally biased region" description="Low complexity" evidence="1">
    <location>
        <begin position="31"/>
        <end position="44"/>
    </location>
</feature>
<sequence length="164" mass="18336">MSVGEPTASRISGQESYGESPTIVSVNSVPSQTQSMWQQSQTESDYLQNRLQRLTTKSLTTNAQRAHDRAAKHAHQHKNKHSHKHPHKTVYESTFIISDDNAEDAIQEQVQLLGEQQTLPPIAESITTKKRSPKSVSEFGAKPVDKEDILSSATSTFSMKKKRH</sequence>
<feature type="region of interest" description="Disordered" evidence="1">
    <location>
        <begin position="121"/>
        <end position="164"/>
    </location>
</feature>
<accession>A0A5J4QIE0</accession>
<comment type="caution">
    <text evidence="2">The sequence shown here is derived from an EMBL/GenBank/DDBJ whole genome shotgun (WGS) entry which is preliminary data.</text>
</comment>
<gene>
    <name evidence="2" type="ORF">EZS28_054523</name>
</gene>
<evidence type="ECO:0000313" key="2">
    <source>
        <dbReference type="EMBL" id="KAA6321686.1"/>
    </source>
</evidence>
<proteinExistence type="predicted"/>
<feature type="compositionally biased region" description="Polar residues" evidence="1">
    <location>
        <begin position="45"/>
        <end position="64"/>
    </location>
</feature>
<feature type="non-terminal residue" evidence="2">
    <location>
        <position position="164"/>
    </location>
</feature>
<dbReference type="EMBL" id="SNRW01045157">
    <property type="protein sequence ID" value="KAA6321686.1"/>
    <property type="molecule type" value="Genomic_DNA"/>
</dbReference>
<reference evidence="2 3" key="1">
    <citation type="submission" date="2019-03" db="EMBL/GenBank/DDBJ databases">
        <title>Single cell metagenomics reveals metabolic interactions within the superorganism composed of flagellate Streblomastix strix and complex community of Bacteroidetes bacteria on its surface.</title>
        <authorList>
            <person name="Treitli S.C."/>
            <person name="Kolisko M."/>
            <person name="Husnik F."/>
            <person name="Keeling P."/>
            <person name="Hampl V."/>
        </authorList>
    </citation>
    <scope>NUCLEOTIDE SEQUENCE [LARGE SCALE GENOMIC DNA]</scope>
    <source>
        <strain evidence="2">ST1C</strain>
    </source>
</reference>